<dbReference type="EMBL" id="PRLD01000001">
    <property type="protein sequence ID" value="RAW60720.1"/>
    <property type="molecule type" value="Genomic_DNA"/>
</dbReference>
<organism evidence="1 2">
    <name type="scientific">Faecalibacterium prausnitzii</name>
    <dbReference type="NCBI Taxonomy" id="853"/>
    <lineage>
        <taxon>Bacteria</taxon>
        <taxon>Bacillati</taxon>
        <taxon>Bacillota</taxon>
        <taxon>Clostridia</taxon>
        <taxon>Eubacteriales</taxon>
        <taxon>Oscillospiraceae</taxon>
        <taxon>Faecalibacterium</taxon>
    </lineage>
</organism>
<comment type="caution">
    <text evidence="1">The sequence shown here is derived from an EMBL/GenBank/DDBJ whole genome shotgun (WGS) entry which is preliminary data.</text>
</comment>
<dbReference type="Proteomes" id="UP000251281">
    <property type="component" value="Unassembled WGS sequence"/>
</dbReference>
<name>A0A329UI29_9FIRM</name>
<dbReference type="RefSeq" id="WP_112089944.1">
    <property type="nucleotide sequence ID" value="NZ_PRLD01000001.1"/>
</dbReference>
<evidence type="ECO:0000313" key="1">
    <source>
        <dbReference type="EMBL" id="RAW60720.1"/>
    </source>
</evidence>
<reference evidence="1 2" key="1">
    <citation type="submission" date="2018-02" db="EMBL/GenBank/DDBJ databases">
        <title>Complete genome sequencing of Faecalibacterium prausnitzii strains isolated from the human gut.</title>
        <authorList>
            <person name="Fitzgerald B.C."/>
            <person name="Shkoporov A.N."/>
            <person name="Ross P.R."/>
            <person name="Hill C."/>
        </authorList>
    </citation>
    <scope>NUCLEOTIDE SEQUENCE [LARGE SCALE GENOMIC DNA]</scope>
    <source>
        <strain evidence="1 2">APC923/51-1</strain>
    </source>
</reference>
<sequence>MAIANDIGLDLTPEGRAAMDRLNELSSVTIEVGYQADQKAADDETSLAEVAYWNHYGTLHKDGSVMIPARPFMDTIKKHSEELAEFSQQALSSLETADSVVNAIGSQAKSMIQDAIKDEEWAPNAPITIEGGWMMNEYGKKGPVPVHIKGKSSTKPLIDTGALRQNCQYVIKKGKK</sequence>
<protein>
    <submittedName>
        <fullName evidence="1">Uncharacterized protein</fullName>
    </submittedName>
</protein>
<accession>A0A329UI29</accession>
<gene>
    <name evidence="1" type="ORF">C4N24_01025</name>
</gene>
<dbReference type="AlphaFoldDB" id="A0A329UI29"/>
<evidence type="ECO:0000313" key="2">
    <source>
        <dbReference type="Proteomes" id="UP000251281"/>
    </source>
</evidence>
<proteinExistence type="predicted"/>